<protein>
    <recommendedName>
        <fullName evidence="6">C4-type zinc ribbon domain-containing protein</fullName>
    </recommendedName>
</protein>
<evidence type="ECO:0000256" key="1">
    <source>
        <dbReference type="SAM" id="MobiDB-lite"/>
    </source>
</evidence>
<dbReference type="EMBL" id="BSFP01000028">
    <property type="protein sequence ID" value="GLL03007.1"/>
    <property type="molecule type" value="Genomic_DNA"/>
</dbReference>
<gene>
    <name evidence="4" type="ORF">GCM10017581_047490</name>
</gene>
<evidence type="ECO:0000259" key="2">
    <source>
        <dbReference type="Pfam" id="PF02591"/>
    </source>
</evidence>
<evidence type="ECO:0000313" key="5">
    <source>
        <dbReference type="Proteomes" id="UP001143480"/>
    </source>
</evidence>
<evidence type="ECO:0008006" key="6">
    <source>
        <dbReference type="Google" id="ProtNLM"/>
    </source>
</evidence>
<name>A0A9W6KL59_9ACTN</name>
<dbReference type="PANTHER" id="PTHR39082:SF1">
    <property type="entry name" value="SCAVENGER RECEPTOR CLASS A MEMBER 3"/>
    <property type="match status" value="1"/>
</dbReference>
<keyword evidence="5" id="KW-1185">Reference proteome</keyword>
<evidence type="ECO:0000259" key="3">
    <source>
        <dbReference type="Pfam" id="PF24481"/>
    </source>
</evidence>
<dbReference type="AlphaFoldDB" id="A0A9W6KL59"/>
<dbReference type="RefSeq" id="WP_261960904.1">
    <property type="nucleotide sequence ID" value="NZ_BAAAXA010000001.1"/>
</dbReference>
<feature type="domain" description="C4-type zinc ribbon" evidence="2">
    <location>
        <begin position="204"/>
        <end position="238"/>
    </location>
</feature>
<sequence length="246" mass="27400">MNADPEAQRRLLDLQAIDIALTQLAHKRKALPEHAELNALARELSMTEDQRVRAQVAVDDLDRDINRLEKDAEQVRARKDKDQSRLDAGTGPSRELEALQHEIATLNRRQSELEDAELELMEQREAAQSALDEIVAKLETARATRAAAEKRRDEALAAIAKDEEFRQAGRRPLAADLPADLISLYDKIRESSGGIGAAMLRHGRCEGCRIELSGGDKARVKAAPKDEVVRCEECRRILVRTAESGL</sequence>
<organism evidence="4 5">
    <name type="scientific">Dactylosporangium matsuzakiense</name>
    <dbReference type="NCBI Taxonomy" id="53360"/>
    <lineage>
        <taxon>Bacteria</taxon>
        <taxon>Bacillati</taxon>
        <taxon>Actinomycetota</taxon>
        <taxon>Actinomycetes</taxon>
        <taxon>Micromonosporales</taxon>
        <taxon>Micromonosporaceae</taxon>
        <taxon>Dactylosporangium</taxon>
    </lineage>
</organism>
<dbReference type="Gene3D" id="1.10.287.1490">
    <property type="match status" value="1"/>
</dbReference>
<evidence type="ECO:0000313" key="4">
    <source>
        <dbReference type="EMBL" id="GLL03007.1"/>
    </source>
</evidence>
<comment type="caution">
    <text evidence="4">The sequence shown here is derived from an EMBL/GenBank/DDBJ whole genome shotgun (WGS) entry which is preliminary data.</text>
</comment>
<feature type="domain" description="CT398-like coiled coil hairpin" evidence="3">
    <location>
        <begin position="14"/>
        <end position="193"/>
    </location>
</feature>
<dbReference type="Proteomes" id="UP001143480">
    <property type="component" value="Unassembled WGS sequence"/>
</dbReference>
<dbReference type="PANTHER" id="PTHR39082">
    <property type="entry name" value="PHOSPHOLIPASE C-BETA-2-RELATED"/>
    <property type="match status" value="1"/>
</dbReference>
<dbReference type="InterPro" id="IPR003743">
    <property type="entry name" value="Zf-RING_7"/>
</dbReference>
<accession>A0A9W6KL59</accession>
<feature type="region of interest" description="Disordered" evidence="1">
    <location>
        <begin position="72"/>
        <end position="95"/>
    </location>
</feature>
<reference evidence="4" key="2">
    <citation type="submission" date="2023-01" db="EMBL/GenBank/DDBJ databases">
        <authorList>
            <person name="Sun Q."/>
            <person name="Evtushenko L."/>
        </authorList>
    </citation>
    <scope>NUCLEOTIDE SEQUENCE</scope>
    <source>
        <strain evidence="4">VKM Ac-1321</strain>
    </source>
</reference>
<dbReference type="InterPro" id="IPR052376">
    <property type="entry name" value="Oxidative_Scav/Glycosyltrans"/>
</dbReference>
<proteinExistence type="predicted"/>
<dbReference type="Pfam" id="PF24481">
    <property type="entry name" value="CT398_CC"/>
    <property type="match status" value="1"/>
</dbReference>
<dbReference type="Pfam" id="PF02591">
    <property type="entry name" value="Zn_ribbon_9"/>
    <property type="match status" value="1"/>
</dbReference>
<dbReference type="InterPro" id="IPR056003">
    <property type="entry name" value="CT398_CC_hairpin"/>
</dbReference>
<reference evidence="4" key="1">
    <citation type="journal article" date="2014" name="Int. J. Syst. Evol. Microbiol.">
        <title>Complete genome sequence of Corynebacterium casei LMG S-19264T (=DSM 44701T), isolated from a smear-ripened cheese.</title>
        <authorList>
            <consortium name="US DOE Joint Genome Institute (JGI-PGF)"/>
            <person name="Walter F."/>
            <person name="Albersmeier A."/>
            <person name="Kalinowski J."/>
            <person name="Ruckert C."/>
        </authorList>
    </citation>
    <scope>NUCLEOTIDE SEQUENCE</scope>
    <source>
        <strain evidence="4">VKM Ac-1321</strain>
    </source>
</reference>
<feature type="compositionally biased region" description="Basic and acidic residues" evidence="1">
    <location>
        <begin position="72"/>
        <end position="85"/>
    </location>
</feature>